<dbReference type="OrthoDB" id="9782992at2"/>
<dbReference type="SUPFAM" id="SSF52833">
    <property type="entry name" value="Thioredoxin-like"/>
    <property type="match status" value="1"/>
</dbReference>
<feature type="domain" description="GST C-terminal" evidence="2">
    <location>
        <begin position="87"/>
        <end position="210"/>
    </location>
</feature>
<dbReference type="PROSITE" id="PS50404">
    <property type="entry name" value="GST_NTER"/>
    <property type="match status" value="1"/>
</dbReference>
<dbReference type="SFLD" id="SFLDG00358">
    <property type="entry name" value="Main_(cytGST)"/>
    <property type="match status" value="1"/>
</dbReference>
<evidence type="ECO:0000313" key="3">
    <source>
        <dbReference type="EMBL" id="RAS35980.1"/>
    </source>
</evidence>
<dbReference type="Pfam" id="PF13410">
    <property type="entry name" value="GST_C_2"/>
    <property type="match status" value="1"/>
</dbReference>
<name>A0A329CNM3_9BURK</name>
<dbReference type="PANTHER" id="PTHR44051:SF9">
    <property type="entry name" value="GLUTATHIONE S-TRANSFERASE 1"/>
    <property type="match status" value="1"/>
</dbReference>
<dbReference type="RefSeq" id="WP_111930790.1">
    <property type="nucleotide sequence ID" value="NZ_CADFFP010000005.1"/>
</dbReference>
<dbReference type="CDD" id="cd00570">
    <property type="entry name" value="GST_N_family"/>
    <property type="match status" value="1"/>
</dbReference>
<dbReference type="InterPro" id="IPR036282">
    <property type="entry name" value="Glutathione-S-Trfase_C_sf"/>
</dbReference>
<dbReference type="Pfam" id="PF13417">
    <property type="entry name" value="GST_N_3"/>
    <property type="match status" value="1"/>
</dbReference>
<dbReference type="PANTHER" id="PTHR44051">
    <property type="entry name" value="GLUTATHIONE S-TRANSFERASE-RELATED"/>
    <property type="match status" value="1"/>
</dbReference>
<reference evidence="3 4" key="1">
    <citation type="submission" date="2018-06" db="EMBL/GenBank/DDBJ databases">
        <title>Genomic Encyclopedia of Type Strains, Phase III (KMG-III): the genomes of soil and plant-associated and newly described type strains.</title>
        <authorList>
            <person name="Whitman W."/>
        </authorList>
    </citation>
    <scope>NUCLEOTIDE SEQUENCE [LARGE SCALE GENOMIC DNA]</scope>
    <source>
        <strain evidence="3 4">LMG 23644</strain>
    </source>
</reference>
<dbReference type="SUPFAM" id="SSF47616">
    <property type="entry name" value="GST C-terminal domain-like"/>
    <property type="match status" value="1"/>
</dbReference>
<dbReference type="InterPro" id="IPR010987">
    <property type="entry name" value="Glutathione-S-Trfase_C-like"/>
</dbReference>
<dbReference type="InterPro" id="IPR040079">
    <property type="entry name" value="Glutathione_S-Trfase"/>
</dbReference>
<keyword evidence="3" id="KW-0808">Transferase</keyword>
<dbReference type="Gene3D" id="1.20.1050.10">
    <property type="match status" value="1"/>
</dbReference>
<dbReference type="SFLD" id="SFLDS00019">
    <property type="entry name" value="Glutathione_Transferase_(cytos"/>
    <property type="match status" value="1"/>
</dbReference>
<dbReference type="InterPro" id="IPR004045">
    <property type="entry name" value="Glutathione_S-Trfase_N"/>
</dbReference>
<protein>
    <submittedName>
        <fullName evidence="3">Glutathione S-transferase</fullName>
    </submittedName>
</protein>
<evidence type="ECO:0000259" key="1">
    <source>
        <dbReference type="PROSITE" id="PS50404"/>
    </source>
</evidence>
<dbReference type="Proteomes" id="UP000248918">
    <property type="component" value="Unassembled WGS sequence"/>
</dbReference>
<dbReference type="AlphaFoldDB" id="A0A329CNM3"/>
<dbReference type="InterPro" id="IPR036249">
    <property type="entry name" value="Thioredoxin-like_sf"/>
</dbReference>
<dbReference type="PROSITE" id="PS50405">
    <property type="entry name" value="GST_CTER"/>
    <property type="match status" value="1"/>
</dbReference>
<evidence type="ECO:0000313" key="4">
    <source>
        <dbReference type="Proteomes" id="UP000248918"/>
    </source>
</evidence>
<feature type="domain" description="GST N-terminal" evidence="1">
    <location>
        <begin position="1"/>
        <end position="81"/>
    </location>
</feature>
<accession>A0A329CNM3</accession>
<organism evidence="3 4">
    <name type="scientific">Paraburkholderia bryophila</name>
    <dbReference type="NCBI Taxonomy" id="420952"/>
    <lineage>
        <taxon>Bacteria</taxon>
        <taxon>Pseudomonadati</taxon>
        <taxon>Pseudomonadota</taxon>
        <taxon>Betaproteobacteria</taxon>
        <taxon>Burkholderiales</taxon>
        <taxon>Burkholderiaceae</taxon>
        <taxon>Paraburkholderia</taxon>
    </lineage>
</organism>
<proteinExistence type="predicted"/>
<sequence>MTLKLYAHPFSSYCQKVLIALYENGTPFELRKLAHDDPQVMAEFAALWPIKRFPLLVDGNRTVMEASVIIEYLGLVHPGPVRLLPADPLAALEVRGMDRFFDNYISTPQQRIVFDSLRPEAERDPTGVAEARAMLDTAYGWLNDVMTQREWAAGDHFSLADCGAAPFLFYADWTHRIGAAYPHVLAYRKRLLARPSFARAVDEARPYRSYFPLGAPERD</sequence>
<dbReference type="EMBL" id="QLTK01000004">
    <property type="protein sequence ID" value="RAS35980.1"/>
    <property type="molecule type" value="Genomic_DNA"/>
</dbReference>
<gene>
    <name evidence="3" type="ORF">BX591_104311</name>
</gene>
<evidence type="ECO:0000259" key="2">
    <source>
        <dbReference type="PROSITE" id="PS50405"/>
    </source>
</evidence>
<dbReference type="GO" id="GO:0016740">
    <property type="term" value="F:transferase activity"/>
    <property type="evidence" value="ECO:0007669"/>
    <property type="project" value="UniProtKB-KW"/>
</dbReference>
<dbReference type="Gene3D" id="3.40.30.10">
    <property type="entry name" value="Glutaredoxin"/>
    <property type="match status" value="1"/>
</dbReference>
<comment type="caution">
    <text evidence="3">The sequence shown here is derived from an EMBL/GenBank/DDBJ whole genome shotgun (WGS) entry which is preliminary data.</text>
</comment>